<dbReference type="AlphaFoldDB" id="A0A934KMF8"/>
<protein>
    <submittedName>
        <fullName evidence="2">Uncharacterized protein</fullName>
    </submittedName>
</protein>
<accession>A0A934KMF8</accession>
<evidence type="ECO:0000256" key="1">
    <source>
        <dbReference type="SAM" id="MobiDB-lite"/>
    </source>
</evidence>
<name>A0A934KMF8_9BACT</name>
<gene>
    <name evidence="2" type="ORF">JF887_03530</name>
</gene>
<evidence type="ECO:0000313" key="3">
    <source>
        <dbReference type="Proteomes" id="UP000614410"/>
    </source>
</evidence>
<sequence>MAEHDPDAFAHLFETEPQQPSSADVREWTDLYSRLVELLERQLVETKGFADAVPDALREYLSRENIKILREELEVFRARLTHWQGMDQPSAFRTPS</sequence>
<proteinExistence type="predicted"/>
<evidence type="ECO:0000313" key="2">
    <source>
        <dbReference type="EMBL" id="MBJ7608490.1"/>
    </source>
</evidence>
<dbReference type="EMBL" id="JAEKNN010000016">
    <property type="protein sequence ID" value="MBJ7608490.1"/>
    <property type="molecule type" value="Genomic_DNA"/>
</dbReference>
<comment type="caution">
    <text evidence="2">The sequence shown here is derived from an EMBL/GenBank/DDBJ whole genome shotgun (WGS) entry which is preliminary data.</text>
</comment>
<feature type="region of interest" description="Disordered" evidence="1">
    <location>
        <begin position="1"/>
        <end position="21"/>
    </location>
</feature>
<organism evidence="2 3">
    <name type="scientific">Candidatus Amunia macphersoniae</name>
    <dbReference type="NCBI Taxonomy" id="3127014"/>
    <lineage>
        <taxon>Bacteria</taxon>
        <taxon>Bacillati</taxon>
        <taxon>Candidatus Dormiibacterota</taxon>
        <taxon>Candidatus Dormibacteria</taxon>
        <taxon>Candidatus Aeolococcales</taxon>
        <taxon>Candidatus Aeolococcaceae</taxon>
        <taxon>Candidatus Amunia</taxon>
    </lineage>
</organism>
<dbReference type="Proteomes" id="UP000614410">
    <property type="component" value="Unassembled WGS sequence"/>
</dbReference>
<reference evidence="2 3" key="1">
    <citation type="submission" date="2020-10" db="EMBL/GenBank/DDBJ databases">
        <title>Ca. Dormibacterota MAGs.</title>
        <authorList>
            <person name="Montgomery K."/>
        </authorList>
    </citation>
    <scope>NUCLEOTIDE SEQUENCE [LARGE SCALE GENOMIC DNA]</scope>
    <source>
        <strain evidence="2">Mitchell_Peninsula_5</strain>
    </source>
</reference>